<dbReference type="PROSITE" id="PS50217">
    <property type="entry name" value="BZIP"/>
    <property type="match status" value="1"/>
</dbReference>
<keyword evidence="5" id="KW-0010">Activator</keyword>
<feature type="coiled-coil region" evidence="9">
    <location>
        <begin position="241"/>
        <end position="275"/>
    </location>
</feature>
<comment type="caution">
    <text evidence="11">The sequence shown here is derived from an EMBL/GenBank/DDBJ whole genome shotgun (WGS) entry which is preliminary data.</text>
</comment>
<dbReference type="InterPro" id="IPR046347">
    <property type="entry name" value="bZIP_sf"/>
</dbReference>
<dbReference type="FunFam" id="3.30.160.60:FF:001491">
    <property type="entry name" value="Cross-pathway control protein A"/>
    <property type="match status" value="1"/>
</dbReference>
<dbReference type="GO" id="GO:0000978">
    <property type="term" value="F:RNA polymerase II cis-regulatory region sequence-specific DNA binding"/>
    <property type="evidence" value="ECO:0007669"/>
    <property type="project" value="TreeGrafter"/>
</dbReference>
<dbReference type="CDD" id="cd12193">
    <property type="entry name" value="bZIP_GCN4"/>
    <property type="match status" value="1"/>
</dbReference>
<gene>
    <name evidence="11" type="ORF">CLIB1423_02S05886</name>
</gene>
<dbReference type="GO" id="GO:0001080">
    <property type="term" value="P:nitrogen catabolite activation of transcription from RNA polymerase II promoter"/>
    <property type="evidence" value="ECO:0007669"/>
    <property type="project" value="TreeGrafter"/>
</dbReference>
<dbReference type="OrthoDB" id="5419235at2759"/>
<dbReference type="InterPro" id="IPR004827">
    <property type="entry name" value="bZIP"/>
</dbReference>
<dbReference type="Gene3D" id="3.30.160.60">
    <property type="entry name" value="Classic Zinc Finger"/>
    <property type="match status" value="1"/>
</dbReference>
<keyword evidence="7" id="KW-0539">Nucleus</keyword>
<keyword evidence="9" id="KW-0175">Coiled coil</keyword>
<evidence type="ECO:0000256" key="2">
    <source>
        <dbReference type="ARBA" id="ARBA00022605"/>
    </source>
</evidence>
<sequence length="283" mass="31358">MSSSDPMIFSADSMMFESADSLLPTSTLAFSDTLPVSNKHEQVEELSSHLPEYFGDADTTSAPSNVRNNLGEASPFEIHSAVLDSVFSTTADDAQTFEETPMFDELDFIVDGVKPNSKDDWVSLFNDDEKHFITPKPKDSSKRLFSEIEETFEFAAVKSIAPHVTAEQLVTPAHSTFTSPDLDHLHKKVPSTVSSDKVDHLGCVTYSKKQRTQPLSPVPSDGSDPVLLKRARNTEAARRSRARKMERMSQLEDRVEGLLSDKSELESEVARLKELLSVNGISF</sequence>
<evidence type="ECO:0000256" key="4">
    <source>
        <dbReference type="ARBA" id="ARBA00023125"/>
    </source>
</evidence>
<evidence type="ECO:0000256" key="5">
    <source>
        <dbReference type="ARBA" id="ARBA00023159"/>
    </source>
</evidence>
<proteinExistence type="inferred from homology"/>
<evidence type="ECO:0000259" key="10">
    <source>
        <dbReference type="PROSITE" id="PS50217"/>
    </source>
</evidence>
<keyword evidence="2" id="KW-0028">Amino-acid biosynthesis</keyword>
<evidence type="ECO:0000256" key="9">
    <source>
        <dbReference type="SAM" id="Coils"/>
    </source>
</evidence>
<evidence type="ECO:0000313" key="11">
    <source>
        <dbReference type="EMBL" id="CAH2350819.1"/>
    </source>
</evidence>
<dbReference type="AlphaFoldDB" id="A0A9P0VWH0"/>
<dbReference type="EMBL" id="CAKXYY010000002">
    <property type="protein sequence ID" value="CAH2350819.1"/>
    <property type="molecule type" value="Genomic_DNA"/>
</dbReference>
<dbReference type="SMART" id="SM00338">
    <property type="entry name" value="BRLZ"/>
    <property type="match status" value="1"/>
</dbReference>
<evidence type="ECO:0000256" key="8">
    <source>
        <dbReference type="ARBA" id="ARBA00061302"/>
    </source>
</evidence>
<dbReference type="CDD" id="cd12192">
    <property type="entry name" value="GCN4_cent"/>
    <property type="match status" value="1"/>
</dbReference>
<dbReference type="GO" id="GO:0008652">
    <property type="term" value="P:amino acid biosynthetic process"/>
    <property type="evidence" value="ECO:0007669"/>
    <property type="project" value="UniProtKB-KW"/>
</dbReference>
<comment type="subcellular location">
    <subcellularLocation>
        <location evidence="1">Nucleus</location>
    </subcellularLocation>
</comment>
<name>A0A9P0VWH0_9ASCO</name>
<dbReference type="PANTHER" id="PTHR11462">
    <property type="entry name" value="JUN TRANSCRIPTION FACTOR-RELATED"/>
    <property type="match status" value="1"/>
</dbReference>
<keyword evidence="12" id="KW-1185">Reference proteome</keyword>
<dbReference type="GO" id="GO:0000981">
    <property type="term" value="F:DNA-binding transcription factor activity, RNA polymerase II-specific"/>
    <property type="evidence" value="ECO:0007669"/>
    <property type="project" value="TreeGrafter"/>
</dbReference>
<dbReference type="PROSITE" id="PS00036">
    <property type="entry name" value="BZIP_BASIC"/>
    <property type="match status" value="1"/>
</dbReference>
<comment type="similarity">
    <text evidence="8">Belongs to the bZIP family. GCN4 subfamily.</text>
</comment>
<evidence type="ECO:0000256" key="1">
    <source>
        <dbReference type="ARBA" id="ARBA00004123"/>
    </source>
</evidence>
<accession>A0A9P0VWH0</accession>
<evidence type="ECO:0000256" key="6">
    <source>
        <dbReference type="ARBA" id="ARBA00023163"/>
    </source>
</evidence>
<dbReference type="GO" id="GO:0005667">
    <property type="term" value="C:transcription regulator complex"/>
    <property type="evidence" value="ECO:0007669"/>
    <property type="project" value="TreeGrafter"/>
</dbReference>
<dbReference type="GO" id="GO:0005634">
    <property type="term" value="C:nucleus"/>
    <property type="evidence" value="ECO:0007669"/>
    <property type="project" value="UniProtKB-SubCell"/>
</dbReference>
<evidence type="ECO:0000256" key="3">
    <source>
        <dbReference type="ARBA" id="ARBA00023015"/>
    </source>
</evidence>
<keyword evidence="6" id="KW-0804">Transcription</keyword>
<evidence type="ECO:0000313" key="12">
    <source>
        <dbReference type="Proteomes" id="UP000837801"/>
    </source>
</evidence>
<organism evidence="11 12">
    <name type="scientific">[Candida] railenensis</name>
    <dbReference type="NCBI Taxonomy" id="45579"/>
    <lineage>
        <taxon>Eukaryota</taxon>
        <taxon>Fungi</taxon>
        <taxon>Dikarya</taxon>
        <taxon>Ascomycota</taxon>
        <taxon>Saccharomycotina</taxon>
        <taxon>Pichiomycetes</taxon>
        <taxon>Debaryomycetaceae</taxon>
        <taxon>Kurtzmaniella</taxon>
    </lineage>
</organism>
<dbReference type="SUPFAM" id="SSF57959">
    <property type="entry name" value="Leucine zipper domain"/>
    <property type="match status" value="1"/>
</dbReference>
<dbReference type="Proteomes" id="UP000837801">
    <property type="component" value="Unassembled WGS sequence"/>
</dbReference>
<feature type="domain" description="BZIP" evidence="10">
    <location>
        <begin position="229"/>
        <end position="274"/>
    </location>
</feature>
<protein>
    <submittedName>
        <fullName evidence="11">General control transcription factor Gcn4p</fullName>
    </submittedName>
</protein>
<dbReference type="InterPro" id="IPR050946">
    <property type="entry name" value="AP-1_TF_bZIP"/>
</dbReference>
<dbReference type="PANTHER" id="PTHR11462:SF35">
    <property type="entry name" value="TRANSCRIPTION FACTOR JRA"/>
    <property type="match status" value="1"/>
</dbReference>
<dbReference type="Pfam" id="PF07716">
    <property type="entry name" value="bZIP_2"/>
    <property type="match status" value="1"/>
</dbReference>
<keyword evidence="4" id="KW-0238">DNA-binding</keyword>
<evidence type="ECO:0000256" key="7">
    <source>
        <dbReference type="ARBA" id="ARBA00023242"/>
    </source>
</evidence>
<reference evidence="11" key="1">
    <citation type="submission" date="2022-03" db="EMBL/GenBank/DDBJ databases">
        <authorList>
            <person name="Legras J.-L."/>
            <person name="Devillers H."/>
            <person name="Grondin C."/>
        </authorList>
    </citation>
    <scope>NUCLEOTIDE SEQUENCE</scope>
    <source>
        <strain evidence="11">CLIB 1423</strain>
    </source>
</reference>
<keyword evidence="3" id="KW-0805">Transcription regulation</keyword>
<dbReference type="GO" id="GO:1903833">
    <property type="term" value="P:positive regulation of cellular response to amino acid starvation"/>
    <property type="evidence" value="ECO:0007669"/>
    <property type="project" value="TreeGrafter"/>
</dbReference>